<evidence type="ECO:0000313" key="1">
    <source>
        <dbReference type="EMBL" id="KAH3664742.1"/>
    </source>
</evidence>
<reference evidence="1" key="2">
    <citation type="submission" date="2021-01" db="EMBL/GenBank/DDBJ databases">
        <authorList>
            <person name="Schikora-Tamarit M.A."/>
        </authorList>
    </citation>
    <scope>NUCLEOTIDE SEQUENCE</scope>
    <source>
        <strain evidence="1">NCAIM Y.01608</strain>
    </source>
</reference>
<dbReference type="AlphaFoldDB" id="A0A9P8P3W9"/>
<evidence type="ECO:0000313" key="2">
    <source>
        <dbReference type="Proteomes" id="UP000788993"/>
    </source>
</evidence>
<comment type="caution">
    <text evidence="1">The sequence shown here is derived from an EMBL/GenBank/DDBJ whole genome shotgun (WGS) entry which is preliminary data.</text>
</comment>
<protein>
    <submittedName>
        <fullName evidence="1">Uncharacterized protein</fullName>
    </submittedName>
</protein>
<proteinExistence type="predicted"/>
<accession>A0A9P8P3W9</accession>
<gene>
    <name evidence="1" type="ORF">OGATHE_003557</name>
</gene>
<reference evidence="1" key="1">
    <citation type="journal article" date="2021" name="Open Biol.">
        <title>Shared evolutionary footprints suggest mitochondrial oxidative damage underlies multiple complex I losses in fungi.</title>
        <authorList>
            <person name="Schikora-Tamarit M.A."/>
            <person name="Marcet-Houben M."/>
            <person name="Nosek J."/>
            <person name="Gabaldon T."/>
        </authorList>
    </citation>
    <scope>NUCLEOTIDE SEQUENCE</scope>
    <source>
        <strain evidence="1">NCAIM Y.01608</strain>
    </source>
</reference>
<keyword evidence="2" id="KW-1185">Reference proteome</keyword>
<dbReference type="EMBL" id="JAEUBD010001178">
    <property type="protein sequence ID" value="KAH3664742.1"/>
    <property type="molecule type" value="Genomic_DNA"/>
</dbReference>
<dbReference type="Proteomes" id="UP000788993">
    <property type="component" value="Unassembled WGS sequence"/>
</dbReference>
<organism evidence="1 2">
    <name type="scientific">Ogataea polymorpha</name>
    <dbReference type="NCBI Taxonomy" id="460523"/>
    <lineage>
        <taxon>Eukaryota</taxon>
        <taxon>Fungi</taxon>
        <taxon>Dikarya</taxon>
        <taxon>Ascomycota</taxon>
        <taxon>Saccharomycotina</taxon>
        <taxon>Pichiomycetes</taxon>
        <taxon>Pichiales</taxon>
        <taxon>Pichiaceae</taxon>
        <taxon>Ogataea</taxon>
    </lineage>
</organism>
<name>A0A9P8P3W9_9ASCO</name>
<sequence>MAIRNPIATPTPIPAFAPVERTEWGECGFCGEVDISRECGVRISDHKWLRVVVCGHFEFLEGACGTASRNSGNSRVCGIIR</sequence>